<dbReference type="AlphaFoldDB" id="A0AAE3NSD0"/>
<protein>
    <submittedName>
        <fullName evidence="1">STAS/SEC14 domain-containing protein</fullName>
    </submittedName>
</protein>
<evidence type="ECO:0000313" key="2">
    <source>
        <dbReference type="Proteomes" id="UP001220964"/>
    </source>
</evidence>
<comment type="caution">
    <text evidence="1">The sequence shown here is derived from an EMBL/GenBank/DDBJ whole genome shotgun (WGS) entry which is preliminary data.</text>
</comment>
<name>A0AAE3NSD0_9RHOB</name>
<reference evidence="1" key="1">
    <citation type="submission" date="2023-03" db="EMBL/GenBank/DDBJ databases">
        <title>Multiphase analysis and comparison of six strains from genera Psychromarinibacter, Lutimaribacter, and Maritimibacter, including a novel species: Psychromarinibacter sediminicola sp. nov.</title>
        <authorList>
            <person name="Wang Y.-H."/>
            <person name="Ye M.-Q."/>
            <person name="Du Z.-J."/>
        </authorList>
    </citation>
    <scope>NUCLEOTIDE SEQUENCE</scope>
    <source>
        <strain evidence="1">C21-152</strain>
    </source>
</reference>
<dbReference type="EMBL" id="JARGYC010000017">
    <property type="protein sequence ID" value="MDF0600749.1"/>
    <property type="molecule type" value="Genomic_DNA"/>
</dbReference>
<organism evidence="1 2">
    <name type="scientific">Psychromarinibacter sediminicola</name>
    <dbReference type="NCBI Taxonomy" id="3033385"/>
    <lineage>
        <taxon>Bacteria</taxon>
        <taxon>Pseudomonadati</taxon>
        <taxon>Pseudomonadota</taxon>
        <taxon>Alphaproteobacteria</taxon>
        <taxon>Rhodobacterales</taxon>
        <taxon>Paracoccaceae</taxon>
        <taxon>Psychromarinibacter</taxon>
    </lineage>
</organism>
<dbReference type="Proteomes" id="UP001220964">
    <property type="component" value="Unassembled WGS sequence"/>
</dbReference>
<dbReference type="InterPro" id="IPR036513">
    <property type="entry name" value="STAS_dom_sf"/>
</dbReference>
<dbReference type="Pfam" id="PF11964">
    <property type="entry name" value="SpoIIAA-like"/>
    <property type="match status" value="2"/>
</dbReference>
<dbReference type="InterPro" id="IPR038396">
    <property type="entry name" value="SpoIIAA-like_sf"/>
</dbReference>
<accession>A0AAE3NSD0</accession>
<evidence type="ECO:0000313" key="1">
    <source>
        <dbReference type="EMBL" id="MDF0600749.1"/>
    </source>
</evidence>
<dbReference type="RefSeq" id="WP_275566893.1">
    <property type="nucleotide sequence ID" value="NZ_JARGYC010000017.1"/>
</dbReference>
<sequence>MIELRPTGRDDTISLRIAPPVTEADYRDVLMPAIDAAVETGDGVKLLATIEAGPSEFTLGALWDDARMGLKHWRGFDRIAVVTGSTGMGYAVRALSVVMPCPVKLFDAGEEDAAARWLSESLGAIHQTKLADGVLQVQLLGRLDSAAYAAEIADLNAFIRESDRFRLLLDIRDFDGWQGLGGLAEHFRLVRDHAPALERAAIVGDAGWQKMAAAVGRRILGREARYFAAEDYAAAKDWILEG</sequence>
<keyword evidence="2" id="KW-1185">Reference proteome</keyword>
<dbReference type="Gene3D" id="3.40.50.10600">
    <property type="entry name" value="SpoIIaa-like domains"/>
    <property type="match status" value="2"/>
</dbReference>
<proteinExistence type="predicted"/>
<dbReference type="InterPro" id="IPR021866">
    <property type="entry name" value="SpoIIAA-like"/>
</dbReference>
<dbReference type="SUPFAM" id="SSF52091">
    <property type="entry name" value="SpoIIaa-like"/>
    <property type="match status" value="2"/>
</dbReference>
<gene>
    <name evidence="1" type="ORF">P1J78_08405</name>
</gene>